<comment type="similarity">
    <text evidence="1">Belongs to the short-chain dehydrogenases/reductases (SDR) family.</text>
</comment>
<dbReference type="AlphaFoldDB" id="E4TJ77"/>
<proteinExistence type="inferred from homology"/>
<dbReference type="OrthoDB" id="9793325at2"/>
<dbReference type="InterPro" id="IPR002347">
    <property type="entry name" value="SDR_fam"/>
</dbReference>
<evidence type="ECO:0000256" key="1">
    <source>
        <dbReference type="ARBA" id="ARBA00006484"/>
    </source>
</evidence>
<dbReference type="eggNOG" id="COG1028">
    <property type="taxonomic scope" value="Bacteria"/>
</dbReference>
<reference key="1">
    <citation type="submission" date="2010-11" db="EMBL/GenBank/DDBJ databases">
        <title>The complete genome of chromosome of Calditerrivibrio nitroreducens DSM 19672.</title>
        <authorList>
            <consortium name="US DOE Joint Genome Institute (JGI-PGF)"/>
            <person name="Lucas S."/>
            <person name="Copeland A."/>
            <person name="Lapidus A."/>
            <person name="Bruce D."/>
            <person name="Goodwin L."/>
            <person name="Pitluck S."/>
            <person name="Kyrpides N."/>
            <person name="Mavromatis K."/>
            <person name="Ivanova N."/>
            <person name="Mikhailova N."/>
            <person name="Zeytun A."/>
            <person name="Brettin T."/>
            <person name="Detter J.C."/>
            <person name="Tapia R."/>
            <person name="Han C."/>
            <person name="Land M."/>
            <person name="Hauser L."/>
            <person name="Markowitz V."/>
            <person name="Cheng J.-F."/>
            <person name="Hugenholtz P."/>
            <person name="Woyke T."/>
            <person name="Wu D."/>
            <person name="Spring S."/>
            <person name="Schroeder M."/>
            <person name="Brambilla E."/>
            <person name="Klenk H.-P."/>
            <person name="Eisen J.A."/>
        </authorList>
    </citation>
    <scope>NUCLEOTIDE SEQUENCE [LARGE SCALE GENOMIC DNA]</scope>
    <source>
        <strain>DSM 19672</strain>
    </source>
</reference>
<evidence type="ECO:0000313" key="3">
    <source>
        <dbReference type="Proteomes" id="UP000007039"/>
    </source>
</evidence>
<gene>
    <name evidence="2" type="ordered locus">Calni_0200</name>
</gene>
<dbReference type="InterPro" id="IPR036291">
    <property type="entry name" value="NAD(P)-bd_dom_sf"/>
</dbReference>
<dbReference type="PANTHER" id="PTHR42879">
    <property type="entry name" value="3-OXOACYL-(ACYL-CARRIER-PROTEIN) REDUCTASE"/>
    <property type="match status" value="1"/>
</dbReference>
<dbReference type="EMBL" id="CP002347">
    <property type="protein sequence ID" value="ADR18113.1"/>
    <property type="molecule type" value="Genomic_DNA"/>
</dbReference>
<dbReference type="FunFam" id="3.40.50.720:FF:000084">
    <property type="entry name" value="Short-chain dehydrogenase reductase"/>
    <property type="match status" value="1"/>
</dbReference>
<dbReference type="Proteomes" id="UP000007039">
    <property type="component" value="Chromosome"/>
</dbReference>
<dbReference type="SUPFAM" id="SSF51735">
    <property type="entry name" value="NAD(P)-binding Rossmann-fold domains"/>
    <property type="match status" value="1"/>
</dbReference>
<organism evidence="2 3">
    <name type="scientific">Calditerrivibrio nitroreducens (strain DSM 19672 / NBRC 101217 / Yu37-1)</name>
    <dbReference type="NCBI Taxonomy" id="768670"/>
    <lineage>
        <taxon>Bacteria</taxon>
        <taxon>Pseudomonadati</taxon>
        <taxon>Deferribacterota</taxon>
        <taxon>Deferribacteres</taxon>
        <taxon>Deferribacterales</taxon>
        <taxon>Calditerrivibrionaceae</taxon>
    </lineage>
</organism>
<dbReference type="Gene3D" id="3.40.50.720">
    <property type="entry name" value="NAD(P)-binding Rossmann-like Domain"/>
    <property type="match status" value="1"/>
</dbReference>
<dbReference type="CDD" id="cd05344">
    <property type="entry name" value="BKR_like_SDR_like"/>
    <property type="match status" value="1"/>
</dbReference>
<dbReference type="STRING" id="768670.Calni_0200"/>
<evidence type="ECO:0000313" key="2">
    <source>
        <dbReference type="EMBL" id="ADR18113.1"/>
    </source>
</evidence>
<dbReference type="HOGENOM" id="CLU_010194_1_2_0"/>
<sequence length="260" mass="28588">MDLNLKDKVILVAASSKGIGFGIAQETAKEGAILSIASRNRSEIDKSAQKLRQHTEVSAFVMDASNPVSIKNWINETYKKYNRIDGLVINAGGPKAGFFEDLSEEDWLDAYNLTLMSAVRMIRETLPYMKKNNGGSIVTITSTSIKEPIDVLLLSNVFRSGVQSLIKSLSITHGKFNIRFNNVAPGRIYTDRVKALDEINAKNKGISVEAQRSYEENSIPLLRYGTIEEIGKVVTFLLSDASSYITGSTIFVDGGKVKSL</sequence>
<protein>
    <submittedName>
        <fullName evidence="2">Short-chain dehydrogenase/reductase SDR</fullName>
    </submittedName>
</protein>
<dbReference type="InterPro" id="IPR050259">
    <property type="entry name" value="SDR"/>
</dbReference>
<dbReference type="KEGG" id="cni:Calni_0200"/>
<dbReference type="PANTHER" id="PTHR42879:SF6">
    <property type="entry name" value="NADPH-DEPENDENT REDUCTASE BACG"/>
    <property type="match status" value="1"/>
</dbReference>
<reference evidence="2 3" key="2">
    <citation type="journal article" date="2011" name="Stand. Genomic Sci.">
        <title>Complete genome sequence of Calditerrivibrio nitroreducens type strain (Yu37-1).</title>
        <authorList>
            <person name="Pitluck S."/>
            <person name="Sikorski J."/>
            <person name="Zeytun A."/>
            <person name="Lapidus A."/>
            <person name="Nolan M."/>
            <person name="Lucas S."/>
            <person name="Hammon N."/>
            <person name="Deshpande S."/>
            <person name="Cheng J.F."/>
            <person name="Tapia R."/>
            <person name="Han C."/>
            <person name="Goodwin L."/>
            <person name="Liolios K."/>
            <person name="Pagani I."/>
            <person name="Ivanova N."/>
            <person name="Mavromatis K."/>
            <person name="Pati A."/>
            <person name="Chen A."/>
            <person name="Palaniappan K."/>
            <person name="Hauser L."/>
            <person name="Chang Y.J."/>
            <person name="Jeffries C.D."/>
            <person name="Detter J.C."/>
            <person name="Brambilla E."/>
            <person name="Djao O.D."/>
            <person name="Rohde M."/>
            <person name="Spring S."/>
            <person name="Goker M."/>
            <person name="Woyke T."/>
            <person name="Bristow J."/>
            <person name="Eisen J.A."/>
            <person name="Markowitz V."/>
            <person name="Hugenholtz P."/>
            <person name="Kyrpides N.C."/>
            <person name="Klenk H.P."/>
            <person name="Land M."/>
        </authorList>
    </citation>
    <scope>NUCLEOTIDE SEQUENCE [LARGE SCALE GENOMIC DNA]</scope>
    <source>
        <strain evidence="3">DSM 19672 / NBRC 101217 / Yu37-1</strain>
    </source>
</reference>
<dbReference type="PRINTS" id="PR00081">
    <property type="entry name" value="GDHRDH"/>
</dbReference>
<accession>E4TJ77</accession>
<dbReference type="RefSeq" id="WP_013450330.1">
    <property type="nucleotide sequence ID" value="NC_014758.1"/>
</dbReference>
<keyword evidence="3" id="KW-1185">Reference proteome</keyword>
<name>E4TJ77_CALNY</name>
<dbReference type="Pfam" id="PF13561">
    <property type="entry name" value="adh_short_C2"/>
    <property type="match status" value="1"/>
</dbReference>